<dbReference type="EMBL" id="CM007901">
    <property type="protein sequence ID" value="OTG04915.1"/>
    <property type="molecule type" value="Genomic_DNA"/>
</dbReference>
<evidence type="ECO:0000313" key="1">
    <source>
        <dbReference type="EMBL" id="KAF5777743.1"/>
    </source>
</evidence>
<reference evidence="1" key="3">
    <citation type="submission" date="2020-06" db="EMBL/GenBank/DDBJ databases">
        <title>Helianthus annuus Genome sequencing and assembly Release 2.</title>
        <authorList>
            <person name="Gouzy J."/>
            <person name="Langlade N."/>
            <person name="Munos S."/>
        </authorList>
    </citation>
    <scope>NUCLEOTIDE SEQUENCE</scope>
    <source>
        <tissue evidence="1">Leaves</tissue>
    </source>
</reference>
<dbReference type="EMBL" id="MNCJ02000327">
    <property type="protein sequence ID" value="KAF5777743.1"/>
    <property type="molecule type" value="Genomic_DNA"/>
</dbReference>
<name>A0A251T1A6_HELAN</name>
<reference evidence="2" key="2">
    <citation type="submission" date="2017-02" db="EMBL/GenBank/DDBJ databases">
        <title>Sunflower complete genome.</title>
        <authorList>
            <person name="Langlade N."/>
            <person name="Munos S."/>
        </authorList>
    </citation>
    <scope>NUCLEOTIDE SEQUENCE [LARGE SCALE GENOMIC DNA]</scope>
    <source>
        <tissue evidence="2">Leaves</tissue>
    </source>
</reference>
<dbReference type="Gramene" id="mRNA:HanXRQr2_Chr12g0539331">
    <property type="protein sequence ID" value="mRNA:HanXRQr2_Chr12g0539331"/>
    <property type="gene ID" value="HanXRQr2_Chr12g0539331"/>
</dbReference>
<reference evidence="1 3" key="1">
    <citation type="journal article" date="2017" name="Nature">
        <title>The sunflower genome provides insights into oil metabolism, flowering and Asterid evolution.</title>
        <authorList>
            <person name="Badouin H."/>
            <person name="Gouzy J."/>
            <person name="Grassa C.J."/>
            <person name="Murat F."/>
            <person name="Staton S.E."/>
            <person name="Cottret L."/>
            <person name="Lelandais-Briere C."/>
            <person name="Owens G.L."/>
            <person name="Carrere S."/>
            <person name="Mayjonade B."/>
            <person name="Legrand L."/>
            <person name="Gill N."/>
            <person name="Kane N.C."/>
            <person name="Bowers J.E."/>
            <person name="Hubner S."/>
            <person name="Bellec A."/>
            <person name="Berard A."/>
            <person name="Berges H."/>
            <person name="Blanchet N."/>
            <person name="Boniface M.C."/>
            <person name="Brunel D."/>
            <person name="Catrice O."/>
            <person name="Chaidir N."/>
            <person name="Claudel C."/>
            <person name="Donnadieu C."/>
            <person name="Faraut T."/>
            <person name="Fievet G."/>
            <person name="Helmstetter N."/>
            <person name="King M."/>
            <person name="Knapp S.J."/>
            <person name="Lai Z."/>
            <person name="Le Paslier M.C."/>
            <person name="Lippi Y."/>
            <person name="Lorenzon L."/>
            <person name="Mandel J.R."/>
            <person name="Marage G."/>
            <person name="Marchand G."/>
            <person name="Marquand E."/>
            <person name="Bret-Mestries E."/>
            <person name="Morien E."/>
            <person name="Nambeesan S."/>
            <person name="Nguyen T."/>
            <person name="Pegot-Espagnet P."/>
            <person name="Pouilly N."/>
            <person name="Raftis F."/>
            <person name="Sallet E."/>
            <person name="Schiex T."/>
            <person name="Thomas J."/>
            <person name="Vandecasteele C."/>
            <person name="Vares D."/>
            <person name="Vear F."/>
            <person name="Vautrin S."/>
            <person name="Crespi M."/>
            <person name="Mangin B."/>
            <person name="Burke J.M."/>
            <person name="Salse J."/>
            <person name="Munos S."/>
            <person name="Vincourt P."/>
            <person name="Rieseberg L.H."/>
            <person name="Langlade N.B."/>
        </authorList>
    </citation>
    <scope>NUCLEOTIDE SEQUENCE [LARGE SCALE GENOMIC DNA]</scope>
    <source>
        <strain evidence="3">cv. SF193</strain>
        <tissue evidence="1">Leaves</tissue>
    </source>
</reference>
<keyword evidence="3" id="KW-1185">Reference proteome</keyword>
<proteinExistence type="predicted"/>
<dbReference type="Proteomes" id="UP000215914">
    <property type="component" value="Chromosome 12"/>
</dbReference>
<gene>
    <name evidence="2" type="ORF">HannXRQ_Chr12g0367691</name>
    <name evidence="1" type="ORF">HanXRQr2_Chr12g0539331</name>
</gene>
<accession>A0A251T1A6</accession>
<protein>
    <submittedName>
        <fullName evidence="2">Uncharacterized protein</fullName>
    </submittedName>
</protein>
<evidence type="ECO:0000313" key="2">
    <source>
        <dbReference type="EMBL" id="OTG04915.1"/>
    </source>
</evidence>
<organism evidence="2 3">
    <name type="scientific">Helianthus annuus</name>
    <name type="common">Common sunflower</name>
    <dbReference type="NCBI Taxonomy" id="4232"/>
    <lineage>
        <taxon>Eukaryota</taxon>
        <taxon>Viridiplantae</taxon>
        <taxon>Streptophyta</taxon>
        <taxon>Embryophyta</taxon>
        <taxon>Tracheophyta</taxon>
        <taxon>Spermatophyta</taxon>
        <taxon>Magnoliopsida</taxon>
        <taxon>eudicotyledons</taxon>
        <taxon>Gunneridae</taxon>
        <taxon>Pentapetalae</taxon>
        <taxon>asterids</taxon>
        <taxon>campanulids</taxon>
        <taxon>Asterales</taxon>
        <taxon>Asteraceae</taxon>
        <taxon>Asteroideae</taxon>
        <taxon>Heliantheae alliance</taxon>
        <taxon>Heliantheae</taxon>
        <taxon>Helianthus</taxon>
    </lineage>
</organism>
<evidence type="ECO:0000313" key="3">
    <source>
        <dbReference type="Proteomes" id="UP000215914"/>
    </source>
</evidence>
<dbReference type="AlphaFoldDB" id="A0A251T1A6"/>
<dbReference type="InParanoid" id="A0A251T1A6"/>
<sequence>MGSVGGYRVKGERERVAHKLFNQSNYFLFFFFLNKKANPLREECRHQIEGVREFKRGVDVARADWPCVREGTPLRGECPSHPKIANIGGPRYMYGQERKGKKDKTQLHLFTPDACR</sequence>